<protein>
    <submittedName>
        <fullName evidence="2">Uncharacterized protein</fullName>
    </submittedName>
</protein>
<gene>
    <name evidence="2" type="ORF">TRAPUB_5736</name>
</gene>
<comment type="caution">
    <text evidence="2">The sequence shown here is derived from an EMBL/GenBank/DDBJ whole genome shotgun (WGS) entry which is preliminary data.</text>
</comment>
<dbReference type="AlphaFoldDB" id="A0A1M2V7N0"/>
<evidence type="ECO:0000256" key="1">
    <source>
        <dbReference type="SAM" id="MobiDB-lite"/>
    </source>
</evidence>
<feature type="region of interest" description="Disordered" evidence="1">
    <location>
        <begin position="1"/>
        <end position="32"/>
    </location>
</feature>
<accession>A0A1M2V7N0</accession>
<evidence type="ECO:0000313" key="3">
    <source>
        <dbReference type="Proteomes" id="UP000184267"/>
    </source>
</evidence>
<keyword evidence="3" id="KW-1185">Reference proteome</keyword>
<sequence>MDSTRSLGTHSDSAEPPSSRTADAEKASLADVEADRAEVVHVEAPAVHDVCKDPAIKVGGMGMLMDGEGWVARSEGA</sequence>
<dbReference type="Proteomes" id="UP000184267">
    <property type="component" value="Unassembled WGS sequence"/>
</dbReference>
<dbReference type="EMBL" id="MNAD01001603">
    <property type="protein sequence ID" value="OJT03611.1"/>
    <property type="molecule type" value="Genomic_DNA"/>
</dbReference>
<proteinExistence type="predicted"/>
<feature type="compositionally biased region" description="Basic and acidic residues" evidence="1">
    <location>
        <begin position="22"/>
        <end position="32"/>
    </location>
</feature>
<name>A0A1M2V7N0_TRAPU</name>
<evidence type="ECO:0000313" key="2">
    <source>
        <dbReference type="EMBL" id="OJT03611.1"/>
    </source>
</evidence>
<feature type="compositionally biased region" description="Polar residues" evidence="1">
    <location>
        <begin position="1"/>
        <end position="21"/>
    </location>
</feature>
<reference evidence="2 3" key="1">
    <citation type="submission" date="2016-10" db="EMBL/GenBank/DDBJ databases">
        <title>Genome sequence of the basidiomycete white-rot fungus Trametes pubescens.</title>
        <authorList>
            <person name="Makela M.R."/>
            <person name="Granchi Z."/>
            <person name="Peng M."/>
            <person name="De Vries R.P."/>
            <person name="Grigoriev I."/>
            <person name="Riley R."/>
            <person name="Hilden K."/>
        </authorList>
    </citation>
    <scope>NUCLEOTIDE SEQUENCE [LARGE SCALE GENOMIC DNA]</scope>
    <source>
        <strain evidence="2 3">FBCC735</strain>
    </source>
</reference>
<organism evidence="2 3">
    <name type="scientific">Trametes pubescens</name>
    <name type="common">White-rot fungus</name>
    <dbReference type="NCBI Taxonomy" id="154538"/>
    <lineage>
        <taxon>Eukaryota</taxon>
        <taxon>Fungi</taxon>
        <taxon>Dikarya</taxon>
        <taxon>Basidiomycota</taxon>
        <taxon>Agaricomycotina</taxon>
        <taxon>Agaricomycetes</taxon>
        <taxon>Polyporales</taxon>
        <taxon>Polyporaceae</taxon>
        <taxon>Trametes</taxon>
    </lineage>
</organism>